<dbReference type="InterPro" id="IPR003367">
    <property type="entry name" value="Thrombospondin_3-like_rpt"/>
</dbReference>
<evidence type="ECO:0000256" key="1">
    <source>
        <dbReference type="ARBA" id="ARBA00004442"/>
    </source>
</evidence>
<feature type="domain" description="OmpA-like" evidence="6">
    <location>
        <begin position="78"/>
        <end position="193"/>
    </location>
</feature>
<evidence type="ECO:0000256" key="3">
    <source>
        <dbReference type="ARBA" id="ARBA00023136"/>
    </source>
</evidence>
<evidence type="ECO:0000313" key="8">
    <source>
        <dbReference type="Proteomes" id="UP000029643"/>
    </source>
</evidence>
<proteinExistence type="predicted"/>
<dbReference type="EMBL" id="BBNU01000017">
    <property type="protein sequence ID" value="GAL81674.1"/>
    <property type="molecule type" value="Genomic_DNA"/>
</dbReference>
<reference evidence="7 8" key="1">
    <citation type="journal article" date="2014" name="Genome Announc.">
        <title>Draft Genome Sequences of Marine Flavobacterium Algibacter lectus Strains SS8 and NR4.</title>
        <authorList>
            <person name="Takatani N."/>
            <person name="Nakanishi M."/>
            <person name="Meirelles P."/>
            <person name="Mino S."/>
            <person name="Suda W."/>
            <person name="Oshima K."/>
            <person name="Hattori M."/>
            <person name="Ohkuma M."/>
            <person name="Hosokawa M."/>
            <person name="Miyashita K."/>
            <person name="Thompson F.L."/>
            <person name="Niwa A."/>
            <person name="Sawabe T."/>
            <person name="Sawabe T."/>
        </authorList>
    </citation>
    <scope>NUCLEOTIDE SEQUENCE [LARGE SCALE GENOMIC DNA]</scope>
    <source>
        <strain evidence="8">JCM19274</strain>
    </source>
</reference>
<comment type="subcellular location">
    <subcellularLocation>
        <location evidence="1">Cell outer membrane</location>
    </subcellularLocation>
</comment>
<accession>A0A090X192</accession>
<comment type="caution">
    <text evidence="7">The sequence shown here is derived from an EMBL/GenBank/DDBJ whole genome shotgun (WGS) entry which is preliminary data.</text>
</comment>
<dbReference type="Gene3D" id="3.30.1330.60">
    <property type="entry name" value="OmpA-like domain"/>
    <property type="match status" value="1"/>
</dbReference>
<keyword evidence="4" id="KW-0998">Cell outer membrane</keyword>
<dbReference type="PANTHER" id="PTHR30329">
    <property type="entry name" value="STATOR ELEMENT OF FLAGELLAR MOTOR COMPLEX"/>
    <property type="match status" value="1"/>
</dbReference>
<dbReference type="AlphaFoldDB" id="A0A090X192"/>
<keyword evidence="2" id="KW-0732">Signal</keyword>
<dbReference type="Pfam" id="PF00691">
    <property type="entry name" value="OmpA"/>
    <property type="match status" value="1"/>
</dbReference>
<dbReference type="RefSeq" id="WP_052416321.1">
    <property type="nucleotide sequence ID" value="NZ_BBNU01000017.1"/>
</dbReference>
<dbReference type="SUPFAM" id="SSF103088">
    <property type="entry name" value="OmpA-like"/>
    <property type="match status" value="1"/>
</dbReference>
<dbReference type="SUPFAM" id="SSF103647">
    <property type="entry name" value="TSP type-3 repeat"/>
    <property type="match status" value="1"/>
</dbReference>
<dbReference type="CDD" id="cd07185">
    <property type="entry name" value="OmpA_C-like"/>
    <property type="match status" value="1"/>
</dbReference>
<dbReference type="Gene3D" id="4.10.1080.10">
    <property type="entry name" value="TSP type-3 repeat"/>
    <property type="match status" value="1"/>
</dbReference>
<dbReference type="Proteomes" id="UP000029643">
    <property type="component" value="Unassembled WGS sequence"/>
</dbReference>
<gene>
    <name evidence="7" type="ORF">JCM19274_519</name>
</gene>
<dbReference type="GO" id="GO:0009279">
    <property type="term" value="C:cell outer membrane"/>
    <property type="evidence" value="ECO:0007669"/>
    <property type="project" value="UniProtKB-SubCell"/>
</dbReference>
<dbReference type="GO" id="GO:0005509">
    <property type="term" value="F:calcium ion binding"/>
    <property type="evidence" value="ECO:0007669"/>
    <property type="project" value="InterPro"/>
</dbReference>
<name>A0A090X192_9FLAO</name>
<organism evidence="7 8">
    <name type="scientific">Algibacter lectus</name>
    <dbReference type="NCBI Taxonomy" id="221126"/>
    <lineage>
        <taxon>Bacteria</taxon>
        <taxon>Pseudomonadati</taxon>
        <taxon>Bacteroidota</taxon>
        <taxon>Flavobacteriia</taxon>
        <taxon>Flavobacteriales</taxon>
        <taxon>Flavobacteriaceae</taxon>
        <taxon>Algibacter</taxon>
    </lineage>
</organism>
<evidence type="ECO:0000256" key="5">
    <source>
        <dbReference type="PROSITE-ProRule" id="PRU00473"/>
    </source>
</evidence>
<dbReference type="InterPro" id="IPR036737">
    <property type="entry name" value="OmpA-like_sf"/>
</dbReference>
<evidence type="ECO:0000259" key="6">
    <source>
        <dbReference type="PROSITE" id="PS51123"/>
    </source>
</evidence>
<dbReference type="InterPro" id="IPR050330">
    <property type="entry name" value="Bact_OuterMem_StrucFunc"/>
</dbReference>
<dbReference type="Pfam" id="PF02412">
    <property type="entry name" value="TSP_3"/>
    <property type="match status" value="2"/>
</dbReference>
<dbReference type="PRINTS" id="PR01021">
    <property type="entry name" value="OMPADOMAIN"/>
</dbReference>
<keyword evidence="3 5" id="KW-0472">Membrane</keyword>
<dbReference type="PROSITE" id="PS51123">
    <property type="entry name" value="OMPA_2"/>
    <property type="match status" value="1"/>
</dbReference>
<dbReference type="PANTHER" id="PTHR30329:SF21">
    <property type="entry name" value="LIPOPROTEIN YIAD-RELATED"/>
    <property type="match status" value="1"/>
</dbReference>
<protein>
    <submittedName>
        <fullName evidence="7">OmpA</fullName>
    </submittedName>
</protein>
<dbReference type="InterPro" id="IPR006665">
    <property type="entry name" value="OmpA-like"/>
</dbReference>
<dbReference type="InterPro" id="IPR028974">
    <property type="entry name" value="TSP_type-3_rpt"/>
</dbReference>
<dbReference type="InterPro" id="IPR006664">
    <property type="entry name" value="OMP_bac"/>
</dbReference>
<evidence type="ECO:0000256" key="4">
    <source>
        <dbReference type="ARBA" id="ARBA00023237"/>
    </source>
</evidence>
<evidence type="ECO:0000256" key="2">
    <source>
        <dbReference type="ARBA" id="ARBA00022729"/>
    </source>
</evidence>
<dbReference type="GO" id="GO:0007155">
    <property type="term" value="P:cell adhesion"/>
    <property type="evidence" value="ECO:0007669"/>
    <property type="project" value="InterPro"/>
</dbReference>
<evidence type="ECO:0000313" key="7">
    <source>
        <dbReference type="EMBL" id="GAL81674.1"/>
    </source>
</evidence>
<sequence length="193" mass="20483">MQVLKKIKVVLGGDTDNDGVLDNIDICPKVAGPVENSGCPWKDTDNDGVADKFDECVDVAGTVANKGCPEVVVPTVEVQATLNAYAKTILFNSGKSSIKTESNKVLAEIVNILGEYPDAKFSIEGHTDSSGGDTLNQRLSDARANAVKAYLVKNGVDEFRLSAIGFGETRPIATNATSAGRADNRRVEINLVK</sequence>